<dbReference type="InterPro" id="IPR049326">
    <property type="entry name" value="Rhodopsin_dom_fungi"/>
</dbReference>
<evidence type="ECO:0000259" key="8">
    <source>
        <dbReference type="Pfam" id="PF20684"/>
    </source>
</evidence>
<feature type="region of interest" description="Disordered" evidence="6">
    <location>
        <begin position="387"/>
        <end position="443"/>
    </location>
</feature>
<comment type="caution">
    <text evidence="9">The sequence shown here is derived from an EMBL/GenBank/DDBJ whole genome shotgun (WGS) entry which is preliminary data.</text>
</comment>
<feature type="transmembrane region" description="Helical" evidence="7">
    <location>
        <begin position="186"/>
        <end position="208"/>
    </location>
</feature>
<keyword evidence="3 7" id="KW-1133">Transmembrane helix</keyword>
<keyword evidence="4 7" id="KW-0472">Membrane</keyword>
<feature type="region of interest" description="Disordered" evidence="6">
    <location>
        <begin position="312"/>
        <end position="349"/>
    </location>
</feature>
<proteinExistence type="inferred from homology"/>
<keyword evidence="2 7" id="KW-0812">Transmembrane</keyword>
<dbReference type="EMBL" id="JAKJXP020000011">
    <property type="protein sequence ID" value="KAK7755689.1"/>
    <property type="molecule type" value="Genomic_DNA"/>
</dbReference>
<evidence type="ECO:0000256" key="7">
    <source>
        <dbReference type="SAM" id="Phobius"/>
    </source>
</evidence>
<keyword evidence="10" id="KW-1185">Reference proteome</keyword>
<feature type="transmembrane region" description="Helical" evidence="7">
    <location>
        <begin position="64"/>
        <end position="87"/>
    </location>
</feature>
<dbReference type="Pfam" id="PF20684">
    <property type="entry name" value="Fung_rhodopsin"/>
    <property type="match status" value="1"/>
</dbReference>
<feature type="compositionally biased region" description="Basic and acidic residues" evidence="6">
    <location>
        <begin position="400"/>
        <end position="414"/>
    </location>
</feature>
<feature type="compositionally biased region" description="Polar residues" evidence="6">
    <location>
        <begin position="314"/>
        <end position="338"/>
    </location>
</feature>
<evidence type="ECO:0000313" key="10">
    <source>
        <dbReference type="Proteomes" id="UP001320420"/>
    </source>
</evidence>
<feature type="transmembrane region" description="Helical" evidence="7">
    <location>
        <begin position="19"/>
        <end position="37"/>
    </location>
</feature>
<feature type="transmembrane region" description="Helical" evidence="7">
    <location>
        <begin position="155"/>
        <end position="174"/>
    </location>
</feature>
<dbReference type="PANTHER" id="PTHR33048:SF47">
    <property type="entry name" value="INTEGRAL MEMBRANE PROTEIN-RELATED"/>
    <property type="match status" value="1"/>
</dbReference>
<comment type="similarity">
    <text evidence="5">Belongs to the SAT4 family.</text>
</comment>
<evidence type="ECO:0000256" key="6">
    <source>
        <dbReference type="SAM" id="MobiDB-lite"/>
    </source>
</evidence>
<gene>
    <name evidence="9" type="ORF">SLS62_002300</name>
</gene>
<name>A0AAN9YVB3_9PEZI</name>
<dbReference type="PANTHER" id="PTHR33048">
    <property type="entry name" value="PTH11-LIKE INTEGRAL MEMBRANE PROTEIN (AFU_ORTHOLOGUE AFUA_5G11245)"/>
    <property type="match status" value="1"/>
</dbReference>
<accession>A0AAN9YVB3</accession>
<feature type="transmembrane region" description="Helical" evidence="7">
    <location>
        <begin position="99"/>
        <end position="120"/>
    </location>
</feature>
<evidence type="ECO:0000256" key="1">
    <source>
        <dbReference type="ARBA" id="ARBA00004141"/>
    </source>
</evidence>
<evidence type="ECO:0000256" key="2">
    <source>
        <dbReference type="ARBA" id="ARBA00022692"/>
    </source>
</evidence>
<organism evidence="9 10">
    <name type="scientific">Diatrype stigma</name>
    <dbReference type="NCBI Taxonomy" id="117547"/>
    <lineage>
        <taxon>Eukaryota</taxon>
        <taxon>Fungi</taxon>
        <taxon>Dikarya</taxon>
        <taxon>Ascomycota</taxon>
        <taxon>Pezizomycotina</taxon>
        <taxon>Sordariomycetes</taxon>
        <taxon>Xylariomycetidae</taxon>
        <taxon>Xylariales</taxon>
        <taxon>Diatrypaceae</taxon>
        <taxon>Diatrype</taxon>
    </lineage>
</organism>
<evidence type="ECO:0000256" key="5">
    <source>
        <dbReference type="ARBA" id="ARBA00038359"/>
    </source>
</evidence>
<feature type="transmembrane region" description="Helical" evidence="7">
    <location>
        <begin position="228"/>
        <end position="248"/>
    </location>
</feature>
<reference evidence="9 10" key="1">
    <citation type="submission" date="2024-02" db="EMBL/GenBank/DDBJ databases">
        <title>De novo assembly and annotation of 12 fungi associated with fruit tree decline syndrome in Ontario, Canada.</title>
        <authorList>
            <person name="Sulman M."/>
            <person name="Ellouze W."/>
            <person name="Ilyukhin E."/>
        </authorList>
    </citation>
    <scope>NUCLEOTIDE SEQUENCE [LARGE SCALE GENOMIC DNA]</scope>
    <source>
        <strain evidence="9 10">M11/M66-122</strain>
    </source>
</reference>
<evidence type="ECO:0000313" key="9">
    <source>
        <dbReference type="EMBL" id="KAK7755689.1"/>
    </source>
</evidence>
<dbReference type="AlphaFoldDB" id="A0AAN9YVB3"/>
<dbReference type="InterPro" id="IPR052337">
    <property type="entry name" value="SAT4-like"/>
</dbReference>
<comment type="subcellular location">
    <subcellularLocation>
        <location evidence="1">Membrane</location>
        <topology evidence="1">Multi-pass membrane protein</topology>
    </subcellularLocation>
</comment>
<feature type="domain" description="Rhodopsin" evidence="8">
    <location>
        <begin position="26"/>
        <end position="252"/>
    </location>
</feature>
<protein>
    <recommendedName>
        <fullName evidence="8">Rhodopsin domain-containing protein</fullName>
    </recommendedName>
</protein>
<evidence type="ECO:0000256" key="3">
    <source>
        <dbReference type="ARBA" id="ARBA00022989"/>
    </source>
</evidence>
<evidence type="ECO:0000256" key="4">
    <source>
        <dbReference type="ARBA" id="ARBA00023136"/>
    </source>
</evidence>
<sequence length="443" mass="48632">MAVDNLSDPKPLINEKGTIIGLLIPFMITSTLGGIFICRATQNGLGEHFTMIGDANIVSFQRKYYISLLAYNTATTFTKLCLLAQYIRMFDRGSAVRRACWGFLAVTVLWGTAFITIAAVPCVPVSAFWHRGSGTCYGYGSIDSPALQRTYTSHTATNVLLDLIVLAIPVPLYFEKSTPWKTRIGIGCLLLLGVAANLTSIWRLQTIIQTKAGTYPVVDPTWYGPKSIVLAAIEVNLATVCASVPVFWPMITEGLGKIFVTQEVHVVHQHRRLSGEERCQRGYGGGGGVMTGSDFCGEDLDDRDDHYELRVSESGGTTATYQQQHSRGASESSLTLVRSKTGGAKQQHREIVGETPPVPPLAHNHHHHNLHYSDKYVASRVAPLGLHHHQQSDISASNEIKSDGQKGFKKEQERFGNWNHNRNFDGSGGSGGQYQPPKSIFED</sequence>
<dbReference type="GO" id="GO:0016020">
    <property type="term" value="C:membrane"/>
    <property type="evidence" value="ECO:0007669"/>
    <property type="project" value="UniProtKB-SubCell"/>
</dbReference>
<dbReference type="Proteomes" id="UP001320420">
    <property type="component" value="Unassembled WGS sequence"/>
</dbReference>